<keyword evidence="2" id="KW-0646">Protease inhibitor</keyword>
<sequence>MKIAILIISITICASKERQTKFAQRYKRNGNKNLCIDDQQATGVFRIAFATFTANLLKKVSLQGNHYMALAPLSVWITLAAIAEGADENTQKELFTLLNLPENACSRFKLYQIAVTRSFSSKYVSVLNKRILLIDKGAHINGHWYKLVRQYSLLQMFPAPIERNPVATIEITKFFILTNHQLNFNDNNSSIDSMVSSFHNYTIFEAKASLQDSQIPIDVAIPRFLMKSEIDMKQILEGMGIVNLWQDPRATGFISYPPALPTTYIQRTTLTLTNEGVHPQPQLEHIPPQRYNVEERYWSEFVVDRPFMVVLVDAETYTSLMMATYSKPTYS</sequence>
<dbReference type="InterPro" id="IPR023795">
    <property type="entry name" value="Serpin_CS"/>
</dbReference>
<dbReference type="PANTHER" id="PTHR11461:SF211">
    <property type="entry name" value="GH10112P-RELATED"/>
    <property type="match status" value="1"/>
</dbReference>
<dbReference type="Proteomes" id="UP000494256">
    <property type="component" value="Unassembled WGS sequence"/>
</dbReference>
<reference evidence="6 7" key="1">
    <citation type="submission" date="2020-04" db="EMBL/GenBank/DDBJ databases">
        <authorList>
            <person name="Wallbank WR R."/>
            <person name="Pardo Diaz C."/>
            <person name="Kozak K."/>
            <person name="Martin S."/>
            <person name="Jiggins C."/>
            <person name="Moest M."/>
            <person name="Warren A I."/>
            <person name="Byers J.R.P. K."/>
            <person name="Montejo-Kovacevich G."/>
            <person name="Yen C E."/>
        </authorList>
    </citation>
    <scope>NUCLEOTIDE SEQUENCE [LARGE SCALE GENOMIC DNA]</scope>
</reference>
<feature type="domain" description="Serpin" evidence="5">
    <location>
        <begin position="54"/>
        <end position="328"/>
    </location>
</feature>
<comment type="similarity">
    <text evidence="1 4">Belongs to the serpin family.</text>
</comment>
<dbReference type="Gene3D" id="2.30.39.10">
    <property type="entry name" value="Alpha-1-antitrypsin, domain 1"/>
    <property type="match status" value="1"/>
</dbReference>
<dbReference type="EMBL" id="CADEBD010000226">
    <property type="protein sequence ID" value="CAB3226155.1"/>
    <property type="molecule type" value="Genomic_DNA"/>
</dbReference>
<dbReference type="InterPro" id="IPR042185">
    <property type="entry name" value="Serpin_sf_2"/>
</dbReference>
<dbReference type="OrthoDB" id="10056483at2759"/>
<dbReference type="Gene3D" id="3.30.497.10">
    <property type="entry name" value="Antithrombin, subunit I, domain 2"/>
    <property type="match status" value="2"/>
</dbReference>
<gene>
    <name evidence="6" type="ORF">APLA_LOCUS2574</name>
</gene>
<dbReference type="InterPro" id="IPR036186">
    <property type="entry name" value="Serpin_sf"/>
</dbReference>
<dbReference type="InterPro" id="IPR023796">
    <property type="entry name" value="Serpin_dom"/>
</dbReference>
<evidence type="ECO:0000256" key="4">
    <source>
        <dbReference type="RuleBase" id="RU000411"/>
    </source>
</evidence>
<dbReference type="PANTHER" id="PTHR11461">
    <property type="entry name" value="SERINE PROTEASE INHIBITOR, SERPIN"/>
    <property type="match status" value="1"/>
</dbReference>
<dbReference type="InterPro" id="IPR042178">
    <property type="entry name" value="Serpin_sf_1"/>
</dbReference>
<dbReference type="InterPro" id="IPR000215">
    <property type="entry name" value="Serpin_fam"/>
</dbReference>
<organism evidence="6 7">
    <name type="scientific">Arctia plantaginis</name>
    <name type="common">Wood tiger moth</name>
    <name type="synonym">Phalaena plantaginis</name>
    <dbReference type="NCBI Taxonomy" id="874455"/>
    <lineage>
        <taxon>Eukaryota</taxon>
        <taxon>Metazoa</taxon>
        <taxon>Ecdysozoa</taxon>
        <taxon>Arthropoda</taxon>
        <taxon>Hexapoda</taxon>
        <taxon>Insecta</taxon>
        <taxon>Pterygota</taxon>
        <taxon>Neoptera</taxon>
        <taxon>Endopterygota</taxon>
        <taxon>Lepidoptera</taxon>
        <taxon>Glossata</taxon>
        <taxon>Ditrysia</taxon>
        <taxon>Noctuoidea</taxon>
        <taxon>Erebidae</taxon>
        <taxon>Arctiinae</taxon>
        <taxon>Arctia</taxon>
    </lineage>
</organism>
<dbReference type="PROSITE" id="PS00284">
    <property type="entry name" value="SERPIN"/>
    <property type="match status" value="1"/>
</dbReference>
<accession>A0A8S0Z1U1</accession>
<evidence type="ECO:0000259" key="5">
    <source>
        <dbReference type="SMART" id="SM00093"/>
    </source>
</evidence>
<protein>
    <recommendedName>
        <fullName evidence="5">Serpin domain-containing protein</fullName>
    </recommendedName>
</protein>
<keyword evidence="3" id="KW-0722">Serine protease inhibitor</keyword>
<proteinExistence type="inferred from homology"/>
<dbReference type="SUPFAM" id="SSF56574">
    <property type="entry name" value="Serpins"/>
    <property type="match status" value="1"/>
</dbReference>
<dbReference type="GO" id="GO:0004867">
    <property type="term" value="F:serine-type endopeptidase inhibitor activity"/>
    <property type="evidence" value="ECO:0007669"/>
    <property type="project" value="UniProtKB-KW"/>
</dbReference>
<evidence type="ECO:0000313" key="7">
    <source>
        <dbReference type="Proteomes" id="UP000494256"/>
    </source>
</evidence>
<evidence type="ECO:0000313" key="6">
    <source>
        <dbReference type="EMBL" id="CAB3226155.1"/>
    </source>
</evidence>
<name>A0A8S0Z1U1_ARCPL</name>
<dbReference type="SMART" id="SM00093">
    <property type="entry name" value="SERPIN"/>
    <property type="match status" value="1"/>
</dbReference>
<dbReference type="Pfam" id="PF00079">
    <property type="entry name" value="Serpin"/>
    <property type="match status" value="2"/>
</dbReference>
<dbReference type="GO" id="GO:0005615">
    <property type="term" value="C:extracellular space"/>
    <property type="evidence" value="ECO:0007669"/>
    <property type="project" value="InterPro"/>
</dbReference>
<evidence type="ECO:0000256" key="3">
    <source>
        <dbReference type="ARBA" id="ARBA00022900"/>
    </source>
</evidence>
<dbReference type="AlphaFoldDB" id="A0A8S0Z1U1"/>
<comment type="caution">
    <text evidence="6">The sequence shown here is derived from an EMBL/GenBank/DDBJ whole genome shotgun (WGS) entry which is preliminary data.</text>
</comment>
<evidence type="ECO:0000256" key="1">
    <source>
        <dbReference type="ARBA" id="ARBA00009500"/>
    </source>
</evidence>
<evidence type="ECO:0000256" key="2">
    <source>
        <dbReference type="ARBA" id="ARBA00022690"/>
    </source>
</evidence>